<evidence type="ECO:0000256" key="4">
    <source>
        <dbReference type="ARBA" id="ARBA00040480"/>
    </source>
</evidence>
<gene>
    <name evidence="6" type="ORF">FKZ61_03045</name>
</gene>
<dbReference type="OrthoDB" id="9806903at2"/>
<dbReference type="InterPro" id="IPR003959">
    <property type="entry name" value="ATPase_AAA_core"/>
</dbReference>
<evidence type="ECO:0000259" key="5">
    <source>
        <dbReference type="SMART" id="SM00382"/>
    </source>
</evidence>
<feature type="domain" description="AAA+ ATPase" evidence="5">
    <location>
        <begin position="262"/>
        <end position="399"/>
    </location>
</feature>
<dbReference type="InterPro" id="IPR052381">
    <property type="entry name" value="AAA_domain_protein"/>
</dbReference>
<dbReference type="InterPro" id="IPR003593">
    <property type="entry name" value="AAA+_ATPase"/>
</dbReference>
<organism evidence="6 7">
    <name type="scientific">Litorilinea aerophila</name>
    <dbReference type="NCBI Taxonomy" id="1204385"/>
    <lineage>
        <taxon>Bacteria</taxon>
        <taxon>Bacillati</taxon>
        <taxon>Chloroflexota</taxon>
        <taxon>Caldilineae</taxon>
        <taxon>Caldilineales</taxon>
        <taxon>Caldilineaceae</taxon>
        <taxon>Litorilinea</taxon>
    </lineage>
</organism>
<sequence length="500" mass="55800">MQTELDVYIRARYPLLWVVTPEEKRALATIDRLAQQQRKRLLVWSVTTGIHNPALPDRFDSSKRDPLTLLAAILEDPEPGIWVLRDFHPFLRDAAVVRRLREVAFGLEASPKTVILLGPVLKIPPELEKEITVVDFNLPTAEQLGQMLDQIIASLEQHEAVEVSLDRRQRGRLIQACLGLTEQEAANAVAKAVVQAGGRLDGDAIEAVTAEKQQIIRKSGLLEFYASEERLANVGGLDVLKEWLRKRVRAFSDEARAFGLPEPKGILLVGVQGCGKSLVAKSVANSWRLPLLRLDVGRLFSSLVGSSEENLRNAIRVAESIAPVVLWVDEIEKGFSGVGSSNVSDAGTAARVFGSFITWLQEKQAPVFVIATANSVEQLPPELVRKGRFDEIFFVDLPDIEERREIWKIHLRKRNRDPEQFDLHSLAMASDGLSGAEIEQAVIAGLYEAFDKNRPLETTDLLDVLQETVPLSQMMQEEIDALRAWARQRARPASSRRPFG</sequence>
<keyword evidence="2" id="KW-0067">ATP-binding</keyword>
<dbReference type="SMART" id="SM00382">
    <property type="entry name" value="AAA"/>
    <property type="match status" value="1"/>
</dbReference>
<proteinExistence type="inferred from homology"/>
<dbReference type="InterPro" id="IPR027417">
    <property type="entry name" value="P-loop_NTPase"/>
</dbReference>
<dbReference type="InParanoid" id="A0A540VL58"/>
<dbReference type="RefSeq" id="WP_141608698.1">
    <property type="nucleotide sequence ID" value="NZ_VIGC02000003.1"/>
</dbReference>
<keyword evidence="1" id="KW-0547">Nucleotide-binding</keyword>
<dbReference type="Gene3D" id="1.10.8.60">
    <property type="match status" value="1"/>
</dbReference>
<accession>A0A540VL58</accession>
<name>A0A540VL58_9CHLR</name>
<dbReference type="Proteomes" id="UP000317371">
    <property type="component" value="Unassembled WGS sequence"/>
</dbReference>
<evidence type="ECO:0000313" key="6">
    <source>
        <dbReference type="EMBL" id="TQE97505.1"/>
    </source>
</evidence>
<reference evidence="6 7" key="1">
    <citation type="submission" date="2019-06" db="EMBL/GenBank/DDBJ databases">
        <title>Genome sequence of Litorilinea aerophila BAA-2444.</title>
        <authorList>
            <person name="Maclea K.S."/>
            <person name="Maurais E.G."/>
            <person name="Iannazzi L.C."/>
        </authorList>
    </citation>
    <scope>NUCLEOTIDE SEQUENCE [LARGE SCALE GENOMIC DNA]</scope>
    <source>
        <strain evidence="6 7">ATCC BAA-2444</strain>
    </source>
</reference>
<dbReference type="PANTHER" id="PTHR42960">
    <property type="entry name" value="YCF46 PROTEIN"/>
    <property type="match status" value="1"/>
</dbReference>
<evidence type="ECO:0000313" key="7">
    <source>
        <dbReference type="Proteomes" id="UP000317371"/>
    </source>
</evidence>
<dbReference type="GO" id="GO:0016887">
    <property type="term" value="F:ATP hydrolysis activity"/>
    <property type="evidence" value="ECO:0007669"/>
    <property type="project" value="InterPro"/>
</dbReference>
<dbReference type="Pfam" id="PF00004">
    <property type="entry name" value="AAA"/>
    <property type="match status" value="1"/>
</dbReference>
<protein>
    <recommendedName>
        <fullName evidence="4">Uncharacterized AAA domain-containing protein ycf46</fullName>
    </recommendedName>
</protein>
<dbReference type="PANTHER" id="PTHR42960:SF1">
    <property type="entry name" value="YCF46 PROTEIN"/>
    <property type="match status" value="1"/>
</dbReference>
<keyword evidence="7" id="KW-1185">Reference proteome</keyword>
<dbReference type="Gene3D" id="3.40.50.300">
    <property type="entry name" value="P-loop containing nucleotide triphosphate hydrolases"/>
    <property type="match status" value="1"/>
</dbReference>
<comment type="caution">
    <text evidence="6">The sequence shown here is derived from an EMBL/GenBank/DDBJ whole genome shotgun (WGS) entry which is preliminary data.</text>
</comment>
<dbReference type="GO" id="GO:0005524">
    <property type="term" value="F:ATP binding"/>
    <property type="evidence" value="ECO:0007669"/>
    <property type="project" value="UniProtKB-KW"/>
</dbReference>
<dbReference type="CDD" id="cd19507">
    <property type="entry name" value="RecA-like_Ycf46-like"/>
    <property type="match status" value="1"/>
</dbReference>
<comment type="similarity">
    <text evidence="3">Belongs to the AAA ATPase family. Highly divergent.</text>
</comment>
<evidence type="ECO:0000256" key="1">
    <source>
        <dbReference type="ARBA" id="ARBA00022741"/>
    </source>
</evidence>
<dbReference type="EMBL" id="VIGC01000003">
    <property type="protein sequence ID" value="TQE97505.1"/>
    <property type="molecule type" value="Genomic_DNA"/>
</dbReference>
<dbReference type="SUPFAM" id="SSF52540">
    <property type="entry name" value="P-loop containing nucleoside triphosphate hydrolases"/>
    <property type="match status" value="1"/>
</dbReference>
<evidence type="ECO:0000256" key="3">
    <source>
        <dbReference type="ARBA" id="ARBA00038088"/>
    </source>
</evidence>
<evidence type="ECO:0000256" key="2">
    <source>
        <dbReference type="ARBA" id="ARBA00022840"/>
    </source>
</evidence>
<dbReference type="AlphaFoldDB" id="A0A540VL58"/>